<dbReference type="STRING" id="546874.SAMN04488544_3299"/>
<dbReference type="RefSeq" id="WP_091076704.1">
    <property type="nucleotide sequence ID" value="NZ_LT629799.1"/>
</dbReference>
<gene>
    <name evidence="5" type="ORF">SAMN04488544_3299</name>
</gene>
<dbReference type="OrthoDB" id="3795228at2"/>
<evidence type="ECO:0000256" key="2">
    <source>
        <dbReference type="SAM" id="MobiDB-lite"/>
    </source>
</evidence>
<feature type="region of interest" description="Disordered" evidence="2">
    <location>
        <begin position="85"/>
        <end position="185"/>
    </location>
</feature>
<dbReference type="Pfam" id="PF20148">
    <property type="entry name" value="DUF6531"/>
    <property type="match status" value="1"/>
</dbReference>
<evidence type="ECO:0000313" key="5">
    <source>
        <dbReference type="EMBL" id="SDV00328.1"/>
    </source>
</evidence>
<dbReference type="NCBIfam" id="TIGR01643">
    <property type="entry name" value="YD_repeat_2x"/>
    <property type="match status" value="12"/>
</dbReference>
<dbReference type="InterPro" id="IPR031325">
    <property type="entry name" value="RHS_repeat"/>
</dbReference>
<feature type="domain" description="DUF6531" evidence="3">
    <location>
        <begin position="289"/>
        <end position="370"/>
    </location>
</feature>
<proteinExistence type="predicted"/>
<organism evidence="5 6">
    <name type="scientific">Microlunatus sagamiharensis</name>
    <dbReference type="NCBI Taxonomy" id="546874"/>
    <lineage>
        <taxon>Bacteria</taxon>
        <taxon>Bacillati</taxon>
        <taxon>Actinomycetota</taxon>
        <taxon>Actinomycetes</taxon>
        <taxon>Propionibacteriales</taxon>
        <taxon>Propionibacteriaceae</taxon>
        <taxon>Microlunatus</taxon>
    </lineage>
</organism>
<dbReference type="InterPro" id="IPR050708">
    <property type="entry name" value="T6SS_VgrG/RHS"/>
</dbReference>
<evidence type="ECO:0000259" key="4">
    <source>
        <dbReference type="Pfam" id="PF25023"/>
    </source>
</evidence>
<feature type="compositionally biased region" description="Polar residues" evidence="2">
    <location>
        <begin position="165"/>
        <end position="180"/>
    </location>
</feature>
<reference evidence="6" key="1">
    <citation type="submission" date="2016-10" db="EMBL/GenBank/DDBJ databases">
        <authorList>
            <person name="Varghese N."/>
            <person name="Submissions S."/>
        </authorList>
    </citation>
    <scope>NUCLEOTIDE SEQUENCE [LARGE SCALE GENOMIC DNA]</scope>
    <source>
        <strain evidence="6">DSM 21743</strain>
    </source>
</reference>
<name>A0A1H2N512_9ACTN</name>
<dbReference type="InterPro" id="IPR045351">
    <property type="entry name" value="DUF6531"/>
</dbReference>
<dbReference type="SUPFAM" id="SSF69304">
    <property type="entry name" value="Tricorn protease N-terminal domain"/>
    <property type="match status" value="1"/>
</dbReference>
<dbReference type="InterPro" id="IPR006530">
    <property type="entry name" value="YD"/>
</dbReference>
<evidence type="ECO:0000256" key="1">
    <source>
        <dbReference type="ARBA" id="ARBA00022737"/>
    </source>
</evidence>
<keyword evidence="1" id="KW-0677">Repeat</keyword>
<keyword evidence="6" id="KW-1185">Reference proteome</keyword>
<feature type="domain" description="Teneurin-like YD-shell" evidence="4">
    <location>
        <begin position="515"/>
        <end position="677"/>
    </location>
</feature>
<dbReference type="EMBL" id="LT629799">
    <property type="protein sequence ID" value="SDV00328.1"/>
    <property type="molecule type" value="Genomic_DNA"/>
</dbReference>
<dbReference type="PANTHER" id="PTHR32305:SF15">
    <property type="entry name" value="PROTEIN RHSA-RELATED"/>
    <property type="match status" value="1"/>
</dbReference>
<dbReference type="Proteomes" id="UP000198825">
    <property type="component" value="Chromosome I"/>
</dbReference>
<dbReference type="Pfam" id="PF25023">
    <property type="entry name" value="TEN_YD-shell"/>
    <property type="match status" value="1"/>
</dbReference>
<evidence type="ECO:0000259" key="3">
    <source>
        <dbReference type="Pfam" id="PF20148"/>
    </source>
</evidence>
<evidence type="ECO:0000313" key="6">
    <source>
        <dbReference type="Proteomes" id="UP000198825"/>
    </source>
</evidence>
<protein>
    <submittedName>
        <fullName evidence="5">RHS repeat-associated core domain-containing protein</fullName>
    </submittedName>
</protein>
<dbReference type="InterPro" id="IPR056823">
    <property type="entry name" value="TEN-like_YD-shell"/>
</dbReference>
<dbReference type="Pfam" id="PF05593">
    <property type="entry name" value="RHS_repeat"/>
    <property type="match status" value="8"/>
</dbReference>
<dbReference type="InterPro" id="IPR022385">
    <property type="entry name" value="Rhs_assc_core"/>
</dbReference>
<sequence>MPDLGAIEEDVPFDEGTATALITACRSAASAVDAQAGQRSSWVTTAMTDFKGHFSELFKANAQTAAGDATELANRLREVATAAERLKEEAHKEQERRQKAREWKKEHDNRNLLEQGWDWATGGDDPPVGPPADPISVAVSPAVNRSRETPAPGGGSSGGGGTSSARPSNLRTFATGSKGANDTLRPRPAALRTAYQNFQARCRWGTLSASGVFTGFDAWLSANDIDVTWATTVADAFKAAGGEGEVSTLSNSAVQAALQAANVTVTRQDLVIDAVQAQGHPPTSGYADDPVNTATGNFVETETDVVFPGAASTLVLSRTYNSFRTEATQTPEAPGAGAFGPGWSSVVEAGLRLDDERARLVLPDGRQIFFPRLGTGWDRAVGESLWLGREEATGELVVTGNEGSWWRLGDGGDLRAYGTGPRAARAYVEVTRDEAGRVLRLTHARGQWVELVWGLGGEAGAADRVVGARTADGRSVAYAYDAEARLVAATGAGGTRTYRWGDDGLVAAVVDADGVVEAENVYDAQGRVTRQRSPFGRTTRFVYLPGRVTVVSDEDGSRSNTWIHDERGRLVGVVDAEERRQSTSYDRWGNPVLLTERDGATTVHAYDERGRRVRTVTPSGADLTYGYDELDRVTTVVAEQGAVTGYAYEGRFRNPSTVTDPEGGLTRLTWTDGLLTEVVDPTGVVVRLTYDERGDLVGTTNADGATARLERDALGRVTAAITPSGHRTTYAYDEATGLLAERTDPDGGTWRHEHTAAGRRVATVDPLGARTTLERGTHGEETATVDPLGRRLDRQLDDLGNLATVTLPDGSRWEFAHDALSRLVATTDPTGGVWREERDAAGHALASIDPTGVRTGVDVDVAAGRAEVGDEGGSAVLVVDPLGRATSVGQPDGTAAVYTYDRCGRPVEALDADGGLTLVERDAAGRVLAVTSPTGAVTRRAYDACGRLARITDPLGAVTTIGYDLDSRPVTQTLPTGEVARTTYDVCGRVVLHRAPGAGTLRWEHDLAGRVVATEEPRLGRRTFRYDDAGQLVAVVDGNGGTTTYEYDANGRATTITDPLGGVTRRVFDAMNRCVAETDPVGRTTRAGYDAAGRLVWQESPDGRRTTWTYDGAGRPASMAVDGRTVTALTRDLRRRTVRVSDDTGERRVEHELEWDGRGHLVRRSRDGRTLRWTYDADGRRTSMTTPDGASASYGYDAAGRLVAVDHSVLGRAAFDRDAAGRLVSAVAGGLIQAWEHRDGFVVAHSVTDEAGVARTEVERDDDGRVRAVRRADAAGSSTARYTYDGASQLVEVRSTSDATTSVQRWEYDAAGRLARESRVVGDAASVLEHVHDAAGQLLATADAAGRRTTHTYDASGRRTSTRDDRGTATELVWNPSGYLTGIVRRSGDGVRRTRVHTDALGELASVDGTELFWDTAAFVGAPVLVGETSVLGTGAVTGVGGPDGSSWTAPGWRTGRATTADPWSAVAPAATVADLGATSVGASGEVSVDGLEWMGARVFDPATHGFLSVDPLDPVTGAGWSGNPYAYAGNDPVHALDPAGLRPVTDAELQQYRDDNGIGGTFRAATSAVGGWLKDNWEYVAGGAMVVAGGVLVATGVGGPVGVMLISAGADTIIQKATTGEVNWGQVAISGAAGAVGFGVGGAVARTAGTGLRGMMAAGAAGGAAEGAVNGGGSYLVGPGPHSVTGFVQSTAAGTVVGGVTGGAGGAAAHGISTLASSGARATASGAGSSAATQGAGSTAVRTLDDVPAVPARPSPVDHDTARIADHVAAAKADFDNQAIAASRRELANLNNPRVASATRGTMIDRQAKGYIDADPDLQHLYTTPAGHYGPDVMDFQTGRWWDITTQRQWDMHQTKYEHLGPGIGVFTD</sequence>
<dbReference type="Gene3D" id="2.180.10.10">
    <property type="entry name" value="RHS repeat-associated core"/>
    <property type="match status" value="6"/>
</dbReference>
<dbReference type="NCBIfam" id="TIGR03696">
    <property type="entry name" value="Rhs_assc_core"/>
    <property type="match status" value="1"/>
</dbReference>
<accession>A0A1H2N512</accession>
<feature type="compositionally biased region" description="Gly residues" evidence="2">
    <location>
        <begin position="152"/>
        <end position="162"/>
    </location>
</feature>
<dbReference type="PANTHER" id="PTHR32305">
    <property type="match status" value="1"/>
</dbReference>
<feature type="compositionally biased region" description="Basic and acidic residues" evidence="2">
    <location>
        <begin position="85"/>
        <end position="111"/>
    </location>
</feature>